<accession>A0A0G1PUI9</accession>
<feature type="domain" description="Recombinase zinc beta ribbon" evidence="1">
    <location>
        <begin position="1"/>
        <end position="50"/>
    </location>
</feature>
<dbReference type="Pfam" id="PF13408">
    <property type="entry name" value="Zn_ribbon_recom"/>
    <property type="match status" value="1"/>
</dbReference>
<comment type="caution">
    <text evidence="2">The sequence shown here is derived from an EMBL/GenBank/DDBJ whole genome shotgun (WGS) entry which is preliminary data.</text>
</comment>
<dbReference type="AlphaFoldDB" id="A0A0G1PUI9"/>
<feature type="non-terminal residue" evidence="2">
    <location>
        <position position="1"/>
    </location>
</feature>
<sequence>CGECGGAITAQFAHGHGGTYRYYRCTKKLGKCSQRYLREDLLANQLKSRLQNVALDDDWAEKMTAQGKRNLPCEKRRTY</sequence>
<proteinExistence type="predicted"/>
<dbReference type="EMBL" id="LCMJ01000010">
    <property type="protein sequence ID" value="KKU36217.1"/>
    <property type="molecule type" value="Genomic_DNA"/>
</dbReference>
<gene>
    <name evidence="2" type="ORF">UX48_C0010G0015</name>
</gene>
<reference evidence="2 3" key="1">
    <citation type="journal article" date="2015" name="Nature">
        <title>rRNA introns, odd ribosomes, and small enigmatic genomes across a large radiation of phyla.</title>
        <authorList>
            <person name="Brown C.T."/>
            <person name="Hug L.A."/>
            <person name="Thomas B.C."/>
            <person name="Sharon I."/>
            <person name="Castelle C.J."/>
            <person name="Singh A."/>
            <person name="Wilkins M.J."/>
            <person name="Williams K.H."/>
            <person name="Banfield J.F."/>
        </authorList>
    </citation>
    <scope>NUCLEOTIDE SEQUENCE [LARGE SCALE GENOMIC DNA]</scope>
</reference>
<evidence type="ECO:0000313" key="3">
    <source>
        <dbReference type="Proteomes" id="UP000034067"/>
    </source>
</evidence>
<evidence type="ECO:0000259" key="1">
    <source>
        <dbReference type="Pfam" id="PF13408"/>
    </source>
</evidence>
<protein>
    <submittedName>
        <fullName evidence="2">Recombinase</fullName>
    </submittedName>
</protein>
<organism evidence="2 3">
    <name type="scientific">Candidatus Azambacteria bacterium GW2011_GWB1_46_27</name>
    <dbReference type="NCBI Taxonomy" id="1618617"/>
    <lineage>
        <taxon>Bacteria</taxon>
        <taxon>Candidatus Azamiibacteriota</taxon>
    </lineage>
</organism>
<name>A0A0G1PUI9_9BACT</name>
<dbReference type="InterPro" id="IPR025827">
    <property type="entry name" value="Zn_ribbon_recom_dom"/>
</dbReference>
<dbReference type="Proteomes" id="UP000034067">
    <property type="component" value="Unassembled WGS sequence"/>
</dbReference>
<evidence type="ECO:0000313" key="2">
    <source>
        <dbReference type="EMBL" id="KKU36217.1"/>
    </source>
</evidence>